<dbReference type="Gene3D" id="3.40.50.720">
    <property type="entry name" value="NAD(P)-binding Rossmann-like Domain"/>
    <property type="match status" value="1"/>
</dbReference>
<dbReference type="InterPro" id="IPR036291">
    <property type="entry name" value="NAD(P)-bd_dom_sf"/>
</dbReference>
<dbReference type="EMBL" id="CP157199">
    <property type="protein sequence ID" value="XBG59901.1"/>
    <property type="molecule type" value="Genomic_DNA"/>
</dbReference>
<dbReference type="SUPFAM" id="SSF51735">
    <property type="entry name" value="NAD(P)-binding Rossmann-fold domains"/>
    <property type="match status" value="1"/>
</dbReference>
<gene>
    <name evidence="2" type="ORF">ABGB03_08500</name>
</gene>
<name>A0AAU7BP93_9FLAO</name>
<feature type="domain" description="NmrA-like" evidence="1">
    <location>
        <begin position="105"/>
        <end position="231"/>
    </location>
</feature>
<dbReference type="Pfam" id="PF05368">
    <property type="entry name" value="NmrA"/>
    <property type="match status" value="1"/>
</dbReference>
<evidence type="ECO:0000259" key="1">
    <source>
        <dbReference type="Pfam" id="PF05368"/>
    </source>
</evidence>
<reference evidence="2" key="1">
    <citation type="submission" date="2024-05" db="EMBL/GenBank/DDBJ databases">
        <title>Pontimicrobium maritimus sp. nov., isolated form sea water.</title>
        <authorList>
            <person name="Muhammad N."/>
            <person name="Vuong T.Q."/>
            <person name="Han H.L."/>
            <person name="Kim S.-G."/>
        </authorList>
    </citation>
    <scope>NUCLEOTIDE SEQUENCE</scope>
    <source>
        <strain evidence="2">SW4</strain>
    </source>
</reference>
<sequence length="276" mass="31096">MSKKTILILGGTGKTGRRVAQRLIRLGKSIRIGSRNGNPKFDWEKPETWEDALKGIDTVYITFQPDLAVPGAVPIIENFTALSVKNGVRKMVLLSGRGEKEAQKCEQIVMNSGADWTIVRSDWFNQNFSESFFLDPIKAGHVALPRAEALIPFVDNDDIADVVVEALLDDNHIGQIYELTGPHLLTFKEVTAEISKVTGRDIQFHSISMEEYTNMLREFQVPEDFIWLVKYLFTEVLDGRNSTITNDIEKVLGRKAKDFTNYARETVTTGVWSSLN</sequence>
<dbReference type="RefSeq" id="WP_347921859.1">
    <property type="nucleotide sequence ID" value="NZ_CP157199.1"/>
</dbReference>
<dbReference type="AlphaFoldDB" id="A0AAU7BP93"/>
<proteinExistence type="predicted"/>
<dbReference type="InterPro" id="IPR008030">
    <property type="entry name" value="NmrA-like"/>
</dbReference>
<accession>A0AAU7BP93</accession>
<organism evidence="2">
    <name type="scientific">Pontimicrobium sp. SW4</name>
    <dbReference type="NCBI Taxonomy" id="3153519"/>
    <lineage>
        <taxon>Bacteria</taxon>
        <taxon>Pseudomonadati</taxon>
        <taxon>Bacteroidota</taxon>
        <taxon>Flavobacteriia</taxon>
        <taxon>Flavobacteriales</taxon>
        <taxon>Flavobacteriaceae</taxon>
        <taxon>Pontimicrobium</taxon>
    </lineage>
</organism>
<dbReference type="PANTHER" id="PTHR43162">
    <property type="match status" value="1"/>
</dbReference>
<evidence type="ECO:0000313" key="2">
    <source>
        <dbReference type="EMBL" id="XBG59901.1"/>
    </source>
</evidence>
<protein>
    <submittedName>
        <fullName evidence="2">NAD(P)H-binding protein</fullName>
    </submittedName>
</protein>
<dbReference type="PANTHER" id="PTHR43162:SF1">
    <property type="entry name" value="PRESTALK A DIFFERENTIATION PROTEIN A"/>
    <property type="match status" value="1"/>
</dbReference>
<dbReference type="InterPro" id="IPR051604">
    <property type="entry name" value="Ergot_Alk_Oxidoreductase"/>
</dbReference>
<dbReference type="Gene3D" id="3.90.25.10">
    <property type="entry name" value="UDP-galactose 4-epimerase, domain 1"/>
    <property type="match status" value="1"/>
</dbReference>